<reference evidence="1 2" key="1">
    <citation type="submission" date="2020-08" db="EMBL/GenBank/DDBJ databases">
        <title>Arenibacter gaetbuli sp. nov., isolated from a sand dune.</title>
        <authorList>
            <person name="Park S."/>
            <person name="Yoon J.-H."/>
        </authorList>
    </citation>
    <scope>NUCLEOTIDE SEQUENCE [LARGE SCALE GENOMIC DNA]</scope>
    <source>
        <strain evidence="1 2">BSSL-BM3</strain>
    </source>
</reference>
<evidence type="ECO:0000313" key="2">
    <source>
        <dbReference type="Proteomes" id="UP000618952"/>
    </source>
</evidence>
<evidence type="ECO:0008006" key="3">
    <source>
        <dbReference type="Google" id="ProtNLM"/>
    </source>
</evidence>
<protein>
    <recommendedName>
        <fullName evidence="3">Roadblock/LAMTOR2 domain-containing protein</fullName>
    </recommendedName>
</protein>
<sequence>MKSKVNISVRRFFAILDFQNLRMLKKAIEVIQANVDKPQMSILGKLDNSKISLDEIKTNFEQELKDYWNGVLKSKVPFGIFPNAELGTLFIAGNLASQFLLDISGIPLGSMSAGPYGILRGLGLSEYKVNFHLKLLKEGHFLLLVRDSSMKLELIEEELEKLS</sequence>
<comment type="caution">
    <text evidence="1">The sequence shown here is derived from an EMBL/GenBank/DDBJ whole genome shotgun (WGS) entry which is preliminary data.</text>
</comment>
<accession>A0ABR7QN60</accession>
<name>A0ABR7QN60_9FLAO</name>
<proteinExistence type="predicted"/>
<organism evidence="1 2">
    <name type="scientific">Arenibacter arenosicollis</name>
    <dbReference type="NCBI Taxonomy" id="2762274"/>
    <lineage>
        <taxon>Bacteria</taxon>
        <taxon>Pseudomonadati</taxon>
        <taxon>Bacteroidota</taxon>
        <taxon>Flavobacteriia</taxon>
        <taxon>Flavobacteriales</taxon>
        <taxon>Flavobacteriaceae</taxon>
        <taxon>Arenibacter</taxon>
    </lineage>
</organism>
<evidence type="ECO:0000313" key="1">
    <source>
        <dbReference type="EMBL" id="MBC8768637.1"/>
    </source>
</evidence>
<dbReference type="RefSeq" id="WP_187584719.1">
    <property type="nucleotide sequence ID" value="NZ_JACLHY010000010.1"/>
</dbReference>
<gene>
    <name evidence="1" type="ORF">H4O18_11595</name>
</gene>
<dbReference type="Proteomes" id="UP000618952">
    <property type="component" value="Unassembled WGS sequence"/>
</dbReference>
<dbReference type="EMBL" id="JACLHY010000010">
    <property type="protein sequence ID" value="MBC8768637.1"/>
    <property type="molecule type" value="Genomic_DNA"/>
</dbReference>
<keyword evidence="2" id="KW-1185">Reference proteome</keyword>